<evidence type="ECO:0000313" key="1">
    <source>
        <dbReference type="EMBL" id="KAJ4338338.1"/>
    </source>
</evidence>
<dbReference type="Proteomes" id="UP001140562">
    <property type="component" value="Unassembled WGS sequence"/>
</dbReference>
<evidence type="ECO:0000313" key="2">
    <source>
        <dbReference type="Proteomes" id="UP001140562"/>
    </source>
</evidence>
<dbReference type="EMBL" id="JAPEUV010000031">
    <property type="protein sequence ID" value="KAJ4338338.1"/>
    <property type="molecule type" value="Genomic_DNA"/>
</dbReference>
<accession>A0A9W8X157</accession>
<comment type="caution">
    <text evidence="1">The sequence shown here is derived from an EMBL/GenBank/DDBJ whole genome shotgun (WGS) entry which is preliminary data.</text>
</comment>
<dbReference type="OrthoDB" id="3792443at2759"/>
<dbReference type="AlphaFoldDB" id="A0A9W8X157"/>
<name>A0A9W8X157_9PLEO</name>
<proteinExistence type="predicted"/>
<keyword evidence="2" id="KW-1185">Reference proteome</keyword>
<gene>
    <name evidence="1" type="ORF">N0V87_004106</name>
</gene>
<protein>
    <submittedName>
        <fullName evidence="1">Uncharacterized protein</fullName>
    </submittedName>
</protein>
<reference evidence="1" key="1">
    <citation type="submission" date="2022-10" db="EMBL/GenBank/DDBJ databases">
        <title>Tapping the CABI collections for fungal endophytes: first genome assemblies for Collariella, Neodidymelliopsis, Ascochyta clinopodiicola, Didymella pomorum, Didymosphaeria variabile, Neocosmospora piperis and Neocucurbitaria cava.</title>
        <authorList>
            <person name="Hill R."/>
        </authorList>
    </citation>
    <scope>NUCLEOTIDE SEQUENCE</scope>
    <source>
        <strain evidence="1">IMI 360193</strain>
    </source>
</reference>
<sequence length="342" mass="39437">MPTHTIGYIGQALEDESFGNESYDEEDYGYVEEEDALITSTWILNLEGLKLTASTLLSDTIIAPNIEEAEKAFKQEFSDASHHPRRIMLKGYSDAVHCRFKPFLDLPYELRQNIWDLAMRAEEHSSSSGGYWRSFHLEDRLEVRNYMRNNTVGTSPHNPSFLPKACRVSKFTQKETLEVFLHGKMFQVCAIRQNRFMHSLLGLAPAGFESVRRLQFAFFDCFPAGFDLNADLELAASCPGLQEMQISFHDSQLYCSRFVNSDYMHTPRPVNEMWDYYKIDRLLDFGVRFKKVTILRKGHGNQLADYAALDLARFVTLKFQEEKGRHVEAKVLGNKFVHSLDD</sequence>
<organism evidence="1 2">
    <name type="scientific">Didymella glomerata</name>
    <dbReference type="NCBI Taxonomy" id="749621"/>
    <lineage>
        <taxon>Eukaryota</taxon>
        <taxon>Fungi</taxon>
        <taxon>Dikarya</taxon>
        <taxon>Ascomycota</taxon>
        <taxon>Pezizomycotina</taxon>
        <taxon>Dothideomycetes</taxon>
        <taxon>Pleosporomycetidae</taxon>
        <taxon>Pleosporales</taxon>
        <taxon>Pleosporineae</taxon>
        <taxon>Didymellaceae</taxon>
        <taxon>Didymella</taxon>
    </lineage>
</organism>